<dbReference type="EMBL" id="CAFAAZ010000003">
    <property type="protein sequence ID" value="CAB4816401.1"/>
    <property type="molecule type" value="Genomic_DNA"/>
</dbReference>
<accession>A0A6J6Q140</accession>
<proteinExistence type="predicted"/>
<name>A0A6J6Q140_9ZZZZ</name>
<reference evidence="2" key="1">
    <citation type="submission" date="2020-05" db="EMBL/GenBank/DDBJ databases">
        <authorList>
            <person name="Chiriac C."/>
            <person name="Salcher M."/>
            <person name="Ghai R."/>
            <person name="Kavagutti S V."/>
        </authorList>
    </citation>
    <scope>NUCLEOTIDE SEQUENCE</scope>
</reference>
<dbReference type="EMBL" id="CAFBNU010000002">
    <property type="protein sequence ID" value="CAB4960591.1"/>
    <property type="molecule type" value="Genomic_DNA"/>
</dbReference>
<dbReference type="EMBL" id="CAFBMA010000002">
    <property type="protein sequence ID" value="CAB4890108.1"/>
    <property type="molecule type" value="Genomic_DNA"/>
</dbReference>
<evidence type="ECO:0000313" key="1">
    <source>
        <dbReference type="EMBL" id="CAB4668444.1"/>
    </source>
</evidence>
<evidence type="ECO:0000313" key="4">
    <source>
        <dbReference type="EMBL" id="CAB4837125.1"/>
    </source>
</evidence>
<dbReference type="EMBL" id="CAEZYD010000003">
    <property type="protein sequence ID" value="CAB4704717.1"/>
    <property type="molecule type" value="Genomic_DNA"/>
</dbReference>
<sequence length="69" mass="7882">MKQLNIAIFNLIKSLLARPVKPKEQSLHWVKADKPVDDMTPEERKKFAIKLAEEIFSQNGIKAPPPTQD</sequence>
<evidence type="ECO:0000313" key="3">
    <source>
        <dbReference type="EMBL" id="CAB4816401.1"/>
    </source>
</evidence>
<gene>
    <name evidence="1" type="ORF">UFOPK2343_00214</name>
    <name evidence="2" type="ORF">UFOPK2652_00408</name>
    <name evidence="3" type="ORF">UFOPK3128_00458</name>
    <name evidence="4" type="ORF">UFOPK3227_00134</name>
    <name evidence="5" type="ORF">UFOPK3511_00311</name>
    <name evidence="6" type="ORF">UFOPK3880_00261</name>
    <name evidence="7" type="ORF">UFOPK4146_00112</name>
</gene>
<organism evidence="2">
    <name type="scientific">freshwater metagenome</name>
    <dbReference type="NCBI Taxonomy" id="449393"/>
    <lineage>
        <taxon>unclassified sequences</taxon>
        <taxon>metagenomes</taxon>
        <taxon>ecological metagenomes</taxon>
    </lineage>
</organism>
<dbReference type="EMBL" id="CAFAHD010000006">
    <property type="protein sequence ID" value="CAB4837125.1"/>
    <property type="molecule type" value="Genomic_DNA"/>
</dbReference>
<evidence type="ECO:0000313" key="6">
    <source>
        <dbReference type="EMBL" id="CAB4960591.1"/>
    </source>
</evidence>
<protein>
    <submittedName>
        <fullName evidence="2">Unannotated protein</fullName>
    </submittedName>
</protein>
<dbReference type="AlphaFoldDB" id="A0A6J6Q140"/>
<evidence type="ECO:0000313" key="5">
    <source>
        <dbReference type="EMBL" id="CAB4890108.1"/>
    </source>
</evidence>
<dbReference type="EMBL" id="CAEZXD010000003">
    <property type="protein sequence ID" value="CAB4668444.1"/>
    <property type="molecule type" value="Genomic_DNA"/>
</dbReference>
<dbReference type="EMBL" id="CAFBPT010000001">
    <property type="protein sequence ID" value="CAB5018711.1"/>
    <property type="molecule type" value="Genomic_DNA"/>
</dbReference>
<evidence type="ECO:0000313" key="7">
    <source>
        <dbReference type="EMBL" id="CAB5018711.1"/>
    </source>
</evidence>
<evidence type="ECO:0000313" key="2">
    <source>
        <dbReference type="EMBL" id="CAB4704717.1"/>
    </source>
</evidence>